<dbReference type="GO" id="GO:0005739">
    <property type="term" value="C:mitochondrion"/>
    <property type="evidence" value="ECO:0007669"/>
    <property type="project" value="TreeGrafter"/>
</dbReference>
<dbReference type="Pfam" id="PF00202">
    <property type="entry name" value="Aminotran_3"/>
    <property type="match status" value="1"/>
</dbReference>
<gene>
    <name evidence="7" type="ORF">BN1708_013218</name>
</gene>
<dbReference type="InterPro" id="IPR015424">
    <property type="entry name" value="PyrdxlP-dep_Trfase"/>
</dbReference>
<keyword evidence="4" id="KW-0808">Transferase</keyword>
<dbReference type="GO" id="GO:0030170">
    <property type="term" value="F:pyridoxal phosphate binding"/>
    <property type="evidence" value="ECO:0007669"/>
    <property type="project" value="InterPro"/>
</dbReference>
<dbReference type="InterPro" id="IPR015422">
    <property type="entry name" value="PyrdxlP-dep_Trfase_small"/>
</dbReference>
<keyword evidence="6" id="KW-0812">Transmembrane</keyword>
<evidence type="ECO:0000256" key="4">
    <source>
        <dbReference type="ARBA" id="ARBA00022679"/>
    </source>
</evidence>
<dbReference type="PANTHER" id="PTHR43206:SF1">
    <property type="entry name" value="4-AMINOBUTYRATE AMINOTRANSFERASE, MITOCHONDRIAL"/>
    <property type="match status" value="1"/>
</dbReference>
<dbReference type="PANTHER" id="PTHR43206">
    <property type="entry name" value="AMINOTRANSFERASE"/>
    <property type="match status" value="1"/>
</dbReference>
<accession>A0A0G4LIG7</accession>
<protein>
    <submittedName>
        <fullName evidence="7">Uncharacterized protein</fullName>
    </submittedName>
</protein>
<dbReference type="AlphaFoldDB" id="A0A0G4LIG7"/>
<dbReference type="InterPro" id="IPR015421">
    <property type="entry name" value="PyrdxlP-dep_Trfase_major"/>
</dbReference>
<dbReference type="GO" id="GO:0008483">
    <property type="term" value="F:transaminase activity"/>
    <property type="evidence" value="ECO:0007669"/>
    <property type="project" value="UniProtKB-KW"/>
</dbReference>
<reference evidence="7 8" key="1">
    <citation type="submission" date="2015-05" db="EMBL/GenBank/DDBJ databases">
        <authorList>
            <person name="Wang D.B."/>
            <person name="Wang M."/>
        </authorList>
    </citation>
    <scope>NUCLEOTIDE SEQUENCE [LARGE SCALE GENOMIC DNA]</scope>
    <source>
        <strain evidence="7">VL1</strain>
    </source>
</reference>
<feature type="non-terminal residue" evidence="7">
    <location>
        <position position="148"/>
    </location>
</feature>
<keyword evidence="5" id="KW-0663">Pyridoxal phosphate</keyword>
<dbReference type="InterPro" id="IPR005814">
    <property type="entry name" value="Aminotrans_3"/>
</dbReference>
<dbReference type="SUPFAM" id="SSF53383">
    <property type="entry name" value="PLP-dependent transferases"/>
    <property type="match status" value="1"/>
</dbReference>
<dbReference type="EMBL" id="CVQH01013224">
    <property type="protein sequence ID" value="CRK21783.1"/>
    <property type="molecule type" value="Genomic_DNA"/>
</dbReference>
<evidence type="ECO:0000256" key="1">
    <source>
        <dbReference type="ARBA" id="ARBA00001933"/>
    </source>
</evidence>
<keyword evidence="3" id="KW-0032">Aminotransferase</keyword>
<keyword evidence="6" id="KW-0472">Membrane</keyword>
<dbReference type="Proteomes" id="UP000044602">
    <property type="component" value="Unassembled WGS sequence"/>
</dbReference>
<sequence>MLESKGSLFSDERVWYDQFTSTDWVHDNIADAHRLKALRSRKDFRGRVHAFFDASQGWLLSFVCGVIIALIAYTITAQAAGYYYANPELRPNLPYRQFNTWMGDPARALLFRAILSEVRAHNLVERTAQVGAHLFAGLERLAAKYPDQ</sequence>
<name>A0A0G4LIG7_VERLO</name>
<keyword evidence="8" id="KW-1185">Reference proteome</keyword>
<comment type="cofactor">
    <cofactor evidence="1">
        <name>pyridoxal 5'-phosphate</name>
        <dbReference type="ChEBI" id="CHEBI:597326"/>
    </cofactor>
</comment>
<organism evidence="7 8">
    <name type="scientific">Verticillium longisporum</name>
    <name type="common">Verticillium dahliae var. longisporum</name>
    <dbReference type="NCBI Taxonomy" id="100787"/>
    <lineage>
        <taxon>Eukaryota</taxon>
        <taxon>Fungi</taxon>
        <taxon>Dikarya</taxon>
        <taxon>Ascomycota</taxon>
        <taxon>Pezizomycotina</taxon>
        <taxon>Sordariomycetes</taxon>
        <taxon>Hypocreomycetidae</taxon>
        <taxon>Glomerellales</taxon>
        <taxon>Plectosphaerellaceae</taxon>
        <taxon>Verticillium</taxon>
    </lineage>
</organism>
<feature type="transmembrane region" description="Helical" evidence="6">
    <location>
        <begin position="58"/>
        <end position="85"/>
    </location>
</feature>
<evidence type="ECO:0000256" key="3">
    <source>
        <dbReference type="ARBA" id="ARBA00022576"/>
    </source>
</evidence>
<comment type="similarity">
    <text evidence="2">Belongs to the class-III pyridoxal-phosphate-dependent aminotransferase family.</text>
</comment>
<dbReference type="Gene3D" id="3.40.640.10">
    <property type="entry name" value="Type I PLP-dependent aspartate aminotransferase-like (Major domain)"/>
    <property type="match status" value="1"/>
</dbReference>
<keyword evidence="6" id="KW-1133">Transmembrane helix</keyword>
<evidence type="ECO:0000256" key="6">
    <source>
        <dbReference type="SAM" id="Phobius"/>
    </source>
</evidence>
<evidence type="ECO:0000256" key="5">
    <source>
        <dbReference type="ARBA" id="ARBA00022898"/>
    </source>
</evidence>
<proteinExistence type="inferred from homology"/>
<dbReference type="GO" id="GO:0009450">
    <property type="term" value="P:gamma-aminobutyric acid catabolic process"/>
    <property type="evidence" value="ECO:0007669"/>
    <property type="project" value="TreeGrafter"/>
</dbReference>
<evidence type="ECO:0000256" key="2">
    <source>
        <dbReference type="ARBA" id="ARBA00008954"/>
    </source>
</evidence>
<dbReference type="Gene3D" id="3.90.1150.10">
    <property type="entry name" value="Aspartate Aminotransferase, domain 1"/>
    <property type="match status" value="1"/>
</dbReference>
<evidence type="ECO:0000313" key="7">
    <source>
        <dbReference type="EMBL" id="CRK21783.1"/>
    </source>
</evidence>
<evidence type="ECO:0000313" key="8">
    <source>
        <dbReference type="Proteomes" id="UP000044602"/>
    </source>
</evidence>
<dbReference type="STRING" id="100787.A0A0G4LIG7"/>